<organism evidence="1 2">
    <name type="scientific">Banduia mediterranea</name>
    <dbReference type="NCBI Taxonomy" id="3075609"/>
    <lineage>
        <taxon>Bacteria</taxon>
        <taxon>Pseudomonadati</taxon>
        <taxon>Pseudomonadota</taxon>
        <taxon>Gammaproteobacteria</taxon>
        <taxon>Nevskiales</taxon>
        <taxon>Algiphilaceae</taxon>
        <taxon>Banduia</taxon>
    </lineage>
</organism>
<keyword evidence="2" id="KW-1185">Reference proteome</keyword>
<accession>A0ABU2WIC5</accession>
<protein>
    <submittedName>
        <fullName evidence="1">Slp family lipoprotein</fullName>
    </submittedName>
</protein>
<dbReference type="RefSeq" id="WP_311364218.1">
    <property type="nucleotide sequence ID" value="NZ_JAVRIC010000005.1"/>
</dbReference>
<proteinExistence type="predicted"/>
<evidence type="ECO:0000313" key="1">
    <source>
        <dbReference type="EMBL" id="MDT0496827.1"/>
    </source>
</evidence>
<name>A0ABU2WIC5_9GAMM</name>
<reference evidence="1 2" key="1">
    <citation type="submission" date="2023-09" db="EMBL/GenBank/DDBJ databases">
        <authorList>
            <person name="Rey-Velasco X."/>
        </authorList>
    </citation>
    <scope>NUCLEOTIDE SEQUENCE [LARGE SCALE GENOMIC DNA]</scope>
    <source>
        <strain evidence="1 2">W345</strain>
    </source>
</reference>
<dbReference type="PANTHER" id="PTHR37530">
    <property type="entry name" value="OUTER MEMBRANE PROTEIN SLP"/>
    <property type="match status" value="1"/>
</dbReference>
<dbReference type="EMBL" id="JAVRIC010000005">
    <property type="protein sequence ID" value="MDT0496827.1"/>
    <property type="molecule type" value="Genomic_DNA"/>
</dbReference>
<dbReference type="PROSITE" id="PS51257">
    <property type="entry name" value="PROKAR_LIPOPROTEIN"/>
    <property type="match status" value="1"/>
</dbReference>
<dbReference type="InterPro" id="IPR004658">
    <property type="entry name" value="OMP_Slp"/>
</dbReference>
<evidence type="ECO:0000313" key="2">
    <source>
        <dbReference type="Proteomes" id="UP001254608"/>
    </source>
</evidence>
<dbReference type="PANTHER" id="PTHR37530:SF1">
    <property type="entry name" value="OUTER MEMBRANE PROTEIN SLP"/>
    <property type="match status" value="1"/>
</dbReference>
<gene>
    <name evidence="1" type="ORF">RM530_05540</name>
</gene>
<dbReference type="Pfam" id="PF03843">
    <property type="entry name" value="Slp"/>
    <property type="match status" value="1"/>
</dbReference>
<keyword evidence="1" id="KW-0449">Lipoprotein</keyword>
<comment type="caution">
    <text evidence="1">The sequence shown here is derived from an EMBL/GenBank/DDBJ whole genome shotgun (WGS) entry which is preliminary data.</text>
</comment>
<dbReference type="Proteomes" id="UP001254608">
    <property type="component" value="Unassembled WGS sequence"/>
</dbReference>
<sequence length="215" mass="23766">MSMIQTRFFTVPLILTLCACAPPKALRGEYSGLTPQQAVSSAPGQPVRWGGMILSMQNDSSETCFEVLSKPLNANARPTSRDQDQGRFLACYPGYRDPKVYAPGREITVVGSLSGVETRKVGEFEYPYPTVEVDDIHLWAEHNEVQYAYDPFPYPYAYYGPTAYYYYPVYYVPTPQPPDTEEPAMAGVNAMRPSGVRTSVAPAVSGALGRVGVRR</sequence>